<accession>A0AAW1MY45</accession>
<reference evidence="2 3" key="1">
    <citation type="journal article" date="2024" name="BMC Genomics">
        <title>De novo assembly and annotation of Popillia japonica's genome with initial clues to its potential as an invasive pest.</title>
        <authorList>
            <person name="Cucini C."/>
            <person name="Boschi S."/>
            <person name="Funari R."/>
            <person name="Cardaioli E."/>
            <person name="Iannotti N."/>
            <person name="Marturano G."/>
            <person name="Paoli F."/>
            <person name="Bruttini M."/>
            <person name="Carapelli A."/>
            <person name="Frati F."/>
            <person name="Nardi F."/>
        </authorList>
    </citation>
    <scope>NUCLEOTIDE SEQUENCE [LARGE SCALE GENOMIC DNA]</scope>
    <source>
        <strain evidence="2">DMR45628</strain>
    </source>
</reference>
<organism evidence="2 3">
    <name type="scientific">Popillia japonica</name>
    <name type="common">Japanese beetle</name>
    <dbReference type="NCBI Taxonomy" id="7064"/>
    <lineage>
        <taxon>Eukaryota</taxon>
        <taxon>Metazoa</taxon>
        <taxon>Ecdysozoa</taxon>
        <taxon>Arthropoda</taxon>
        <taxon>Hexapoda</taxon>
        <taxon>Insecta</taxon>
        <taxon>Pterygota</taxon>
        <taxon>Neoptera</taxon>
        <taxon>Endopterygota</taxon>
        <taxon>Coleoptera</taxon>
        <taxon>Polyphaga</taxon>
        <taxon>Scarabaeiformia</taxon>
        <taxon>Scarabaeidae</taxon>
        <taxon>Rutelinae</taxon>
        <taxon>Popillia</taxon>
    </lineage>
</organism>
<dbReference type="EMBL" id="JASPKY010000029">
    <property type="protein sequence ID" value="KAK9751288.1"/>
    <property type="molecule type" value="Genomic_DNA"/>
</dbReference>
<evidence type="ECO:0000313" key="2">
    <source>
        <dbReference type="EMBL" id="KAK9751288.1"/>
    </source>
</evidence>
<dbReference type="AlphaFoldDB" id="A0AAW1MY45"/>
<keyword evidence="3" id="KW-1185">Reference proteome</keyword>
<dbReference type="Proteomes" id="UP001458880">
    <property type="component" value="Unassembled WGS sequence"/>
</dbReference>
<evidence type="ECO:0000256" key="1">
    <source>
        <dbReference type="SAM" id="MobiDB-lite"/>
    </source>
</evidence>
<evidence type="ECO:0000313" key="3">
    <source>
        <dbReference type="Proteomes" id="UP001458880"/>
    </source>
</evidence>
<feature type="region of interest" description="Disordered" evidence="1">
    <location>
        <begin position="35"/>
        <end position="66"/>
    </location>
</feature>
<proteinExistence type="predicted"/>
<sequence length="66" mass="7610">MQMVQSLQPGDNEQRIGFCEDMLRRLDGNDDQLNNLWMSDEAPPRTIKPSSNASRRRWSNIGQYAA</sequence>
<protein>
    <submittedName>
        <fullName evidence="2">Uncharacterized protein</fullName>
    </submittedName>
</protein>
<gene>
    <name evidence="2" type="ORF">QE152_g5107</name>
</gene>
<comment type="caution">
    <text evidence="2">The sequence shown here is derived from an EMBL/GenBank/DDBJ whole genome shotgun (WGS) entry which is preliminary data.</text>
</comment>
<name>A0AAW1MY45_POPJA</name>